<keyword evidence="7" id="KW-1185">Reference proteome</keyword>
<dbReference type="GO" id="GO:0045727">
    <property type="term" value="P:positive regulation of translation"/>
    <property type="evidence" value="ECO:0007669"/>
    <property type="project" value="TreeGrafter"/>
</dbReference>
<dbReference type="GO" id="GO:0010494">
    <property type="term" value="C:cytoplasmic stress granule"/>
    <property type="evidence" value="ECO:0007669"/>
    <property type="project" value="TreeGrafter"/>
</dbReference>
<dbReference type="InterPro" id="IPR036390">
    <property type="entry name" value="WH_DNA-bd_sf"/>
</dbReference>
<dbReference type="STRING" id="283909.R7U6U6"/>
<dbReference type="GO" id="GO:0005829">
    <property type="term" value="C:cytosol"/>
    <property type="evidence" value="ECO:0007669"/>
    <property type="project" value="TreeGrafter"/>
</dbReference>
<feature type="non-terminal residue" evidence="5">
    <location>
        <position position="124"/>
    </location>
</feature>
<dbReference type="InterPro" id="IPR006630">
    <property type="entry name" value="La_HTH"/>
</dbReference>
<feature type="non-terminal residue" evidence="5">
    <location>
        <position position="1"/>
    </location>
</feature>
<dbReference type="EMBL" id="KB306898">
    <property type="protein sequence ID" value="ELT99381.1"/>
    <property type="molecule type" value="Genomic_DNA"/>
</dbReference>
<dbReference type="SUPFAM" id="SSF46785">
    <property type="entry name" value="Winged helix' DNA-binding domain"/>
    <property type="match status" value="1"/>
</dbReference>
<organism evidence="5">
    <name type="scientific">Capitella teleta</name>
    <name type="common">Polychaete worm</name>
    <dbReference type="NCBI Taxonomy" id="283909"/>
    <lineage>
        <taxon>Eukaryota</taxon>
        <taxon>Metazoa</taxon>
        <taxon>Spiralia</taxon>
        <taxon>Lophotrochozoa</taxon>
        <taxon>Annelida</taxon>
        <taxon>Polychaeta</taxon>
        <taxon>Sedentaria</taxon>
        <taxon>Scolecida</taxon>
        <taxon>Capitellidae</taxon>
        <taxon>Capitella</taxon>
    </lineage>
</organism>
<dbReference type="OrthoDB" id="10046764at2759"/>
<feature type="domain" description="HTH La-type RNA-binding" evidence="4">
    <location>
        <begin position="1"/>
        <end position="70"/>
    </location>
</feature>
<dbReference type="InterPro" id="IPR036388">
    <property type="entry name" value="WH-like_DNA-bd_sf"/>
</dbReference>
<dbReference type="EnsemblMetazoa" id="CapteT47490">
    <property type="protein sequence ID" value="CapteP47490"/>
    <property type="gene ID" value="CapteG47490"/>
</dbReference>
<evidence type="ECO:0000313" key="6">
    <source>
        <dbReference type="EnsemblMetazoa" id="CapteP47490"/>
    </source>
</evidence>
<dbReference type="EMBL" id="AMQN01010046">
    <property type="status" value="NOT_ANNOTATED_CDS"/>
    <property type="molecule type" value="Genomic_DNA"/>
</dbReference>
<dbReference type="SMART" id="SM00715">
    <property type="entry name" value="LA"/>
    <property type="match status" value="1"/>
</dbReference>
<evidence type="ECO:0000259" key="4">
    <source>
        <dbReference type="PROSITE" id="PS50961"/>
    </source>
</evidence>
<keyword evidence="1" id="KW-0597">Phosphoprotein</keyword>
<accession>R7U6U6</accession>
<name>R7U6U6_CAPTE</name>
<dbReference type="AlphaFoldDB" id="R7U6U6"/>
<dbReference type="PANTHER" id="PTHR22792">
    <property type="entry name" value="LUPUS LA PROTEIN-RELATED"/>
    <property type="match status" value="1"/>
</dbReference>
<evidence type="ECO:0000256" key="2">
    <source>
        <dbReference type="ARBA" id="ARBA00022884"/>
    </source>
</evidence>
<gene>
    <name evidence="5" type="ORF">CAPTEDRAFT_47490</name>
</gene>
<dbReference type="Gene3D" id="1.10.10.10">
    <property type="entry name" value="Winged helix-like DNA-binding domain superfamily/Winged helix DNA-binding domain"/>
    <property type="match status" value="1"/>
</dbReference>
<evidence type="ECO:0000256" key="3">
    <source>
        <dbReference type="PROSITE-ProRule" id="PRU00332"/>
    </source>
</evidence>
<reference evidence="7" key="1">
    <citation type="submission" date="2012-12" db="EMBL/GenBank/DDBJ databases">
        <authorList>
            <person name="Hellsten U."/>
            <person name="Grimwood J."/>
            <person name="Chapman J.A."/>
            <person name="Shapiro H."/>
            <person name="Aerts A."/>
            <person name="Otillar R.P."/>
            <person name="Terry A.Y."/>
            <person name="Boore J.L."/>
            <person name="Simakov O."/>
            <person name="Marletaz F."/>
            <person name="Cho S.-J."/>
            <person name="Edsinger-Gonzales E."/>
            <person name="Havlak P."/>
            <person name="Kuo D.-H."/>
            <person name="Larsson T."/>
            <person name="Lv J."/>
            <person name="Arendt D."/>
            <person name="Savage R."/>
            <person name="Osoegawa K."/>
            <person name="de Jong P."/>
            <person name="Lindberg D.R."/>
            <person name="Seaver E.C."/>
            <person name="Weisblat D.A."/>
            <person name="Putnam N.H."/>
            <person name="Grigoriev I.V."/>
            <person name="Rokhsar D.S."/>
        </authorList>
    </citation>
    <scope>NUCLEOTIDE SEQUENCE</scope>
    <source>
        <strain evidence="7">I ESC-2004</strain>
    </source>
</reference>
<dbReference type="Proteomes" id="UP000014760">
    <property type="component" value="Unassembled WGS sequence"/>
</dbReference>
<dbReference type="PANTHER" id="PTHR22792:SF131">
    <property type="entry name" value="LA-RELATED PROTEIN LARP4B"/>
    <property type="match status" value="1"/>
</dbReference>
<reference evidence="5 7" key="2">
    <citation type="journal article" date="2013" name="Nature">
        <title>Insights into bilaterian evolution from three spiralian genomes.</title>
        <authorList>
            <person name="Simakov O."/>
            <person name="Marletaz F."/>
            <person name="Cho S.J."/>
            <person name="Edsinger-Gonzales E."/>
            <person name="Havlak P."/>
            <person name="Hellsten U."/>
            <person name="Kuo D.H."/>
            <person name="Larsson T."/>
            <person name="Lv J."/>
            <person name="Arendt D."/>
            <person name="Savage R."/>
            <person name="Osoegawa K."/>
            <person name="de Jong P."/>
            <person name="Grimwood J."/>
            <person name="Chapman J.A."/>
            <person name="Shapiro H."/>
            <person name="Aerts A."/>
            <person name="Otillar R.P."/>
            <person name="Terry A.Y."/>
            <person name="Boore J.L."/>
            <person name="Grigoriev I.V."/>
            <person name="Lindberg D.R."/>
            <person name="Seaver E.C."/>
            <person name="Weisblat D.A."/>
            <person name="Putnam N.H."/>
            <person name="Rokhsar D.S."/>
        </authorList>
    </citation>
    <scope>NUCLEOTIDE SEQUENCE</scope>
    <source>
        <strain evidence="5 7">I ESC-2004</strain>
    </source>
</reference>
<reference evidence="6" key="3">
    <citation type="submission" date="2015-06" db="UniProtKB">
        <authorList>
            <consortium name="EnsemblMetazoa"/>
        </authorList>
    </citation>
    <scope>IDENTIFICATION</scope>
</reference>
<evidence type="ECO:0000313" key="7">
    <source>
        <dbReference type="Proteomes" id="UP000014760"/>
    </source>
</evidence>
<dbReference type="Pfam" id="PF05383">
    <property type="entry name" value="La"/>
    <property type="match status" value="1"/>
</dbReference>
<dbReference type="GO" id="GO:0003730">
    <property type="term" value="F:mRNA 3'-UTR binding"/>
    <property type="evidence" value="ECO:0007669"/>
    <property type="project" value="TreeGrafter"/>
</dbReference>
<dbReference type="InterPro" id="IPR045180">
    <property type="entry name" value="La_dom_prot"/>
</dbReference>
<protein>
    <recommendedName>
        <fullName evidence="4">HTH La-type RNA-binding domain-containing protein</fullName>
    </recommendedName>
</protein>
<dbReference type="OMA" id="CEFVNND"/>
<evidence type="ECO:0000313" key="5">
    <source>
        <dbReference type="EMBL" id="ELT99381.1"/>
    </source>
</evidence>
<dbReference type="Pfam" id="PF26088">
    <property type="entry name" value="RRM_LARP4"/>
    <property type="match status" value="1"/>
</dbReference>
<dbReference type="InterPro" id="IPR058699">
    <property type="entry name" value="RRM_LARP4/4B"/>
</dbReference>
<keyword evidence="2 3" id="KW-0694">RNA-binding</keyword>
<evidence type="ECO:0000256" key="1">
    <source>
        <dbReference type="ARBA" id="ARBA00022553"/>
    </source>
</evidence>
<sequence length="124" mass="14170">RANLQNDQYLISQMDADQFVPISTLAGFNQITKLTTDLDVVVAALRESPMVQVDKAGEKVRPMHKRCIVILREVPECTPIEDVENLFRNERCPKFISCEFAHNSNWYVTFDSEADAQGAYAYLR</sequence>
<dbReference type="HOGENOM" id="CLU_123940_0_0_1"/>
<proteinExistence type="predicted"/>
<dbReference type="PROSITE" id="PS50961">
    <property type="entry name" value="HTH_LA"/>
    <property type="match status" value="1"/>
</dbReference>